<evidence type="ECO:0000313" key="2">
    <source>
        <dbReference type="Proteomes" id="UP001062846"/>
    </source>
</evidence>
<name>A0ACC0L3C0_RHOML</name>
<dbReference type="EMBL" id="CM046400">
    <property type="protein sequence ID" value="KAI8523233.1"/>
    <property type="molecule type" value="Genomic_DNA"/>
</dbReference>
<dbReference type="Proteomes" id="UP001062846">
    <property type="component" value="Chromosome 13"/>
</dbReference>
<evidence type="ECO:0000313" key="1">
    <source>
        <dbReference type="EMBL" id="KAI8523233.1"/>
    </source>
</evidence>
<sequence>MKIEKLVNRTVKISSFPKFSQQPYMDCPRILTIRVCVDGCWLEFDFVQCEPSLKANTVTKGSETEKGRKPRPTRSPGILKTTD</sequence>
<reference evidence="1" key="1">
    <citation type="submission" date="2022-02" db="EMBL/GenBank/DDBJ databases">
        <title>Plant Genome Project.</title>
        <authorList>
            <person name="Zhang R.-G."/>
        </authorList>
    </citation>
    <scope>NUCLEOTIDE SEQUENCE</scope>
    <source>
        <strain evidence="1">AT1</strain>
    </source>
</reference>
<protein>
    <submittedName>
        <fullName evidence="1">Uncharacterized protein</fullName>
    </submittedName>
</protein>
<accession>A0ACC0L3C0</accession>
<comment type="caution">
    <text evidence="1">The sequence shown here is derived from an EMBL/GenBank/DDBJ whole genome shotgun (WGS) entry which is preliminary data.</text>
</comment>
<proteinExistence type="predicted"/>
<organism evidence="1 2">
    <name type="scientific">Rhododendron molle</name>
    <name type="common">Chinese azalea</name>
    <name type="synonym">Azalea mollis</name>
    <dbReference type="NCBI Taxonomy" id="49168"/>
    <lineage>
        <taxon>Eukaryota</taxon>
        <taxon>Viridiplantae</taxon>
        <taxon>Streptophyta</taxon>
        <taxon>Embryophyta</taxon>
        <taxon>Tracheophyta</taxon>
        <taxon>Spermatophyta</taxon>
        <taxon>Magnoliopsida</taxon>
        <taxon>eudicotyledons</taxon>
        <taxon>Gunneridae</taxon>
        <taxon>Pentapetalae</taxon>
        <taxon>asterids</taxon>
        <taxon>Ericales</taxon>
        <taxon>Ericaceae</taxon>
        <taxon>Ericoideae</taxon>
        <taxon>Rhodoreae</taxon>
        <taxon>Rhododendron</taxon>
    </lineage>
</organism>
<gene>
    <name evidence="1" type="ORF">RHMOL_Rhmol13G0057400</name>
</gene>
<keyword evidence="2" id="KW-1185">Reference proteome</keyword>